<sequence>MTELEKIKRAKMYMDKLANGINPLDDTVVPDEDIVNQVRLSRCFFFVSDVLRQVIENGGTKPNTVGKNYPKLPLKVSLEQRNRFVYSEIPITASEIAKRVNALVNEENRQKLTYDDISAWLIEIGMLEFTSALDGERTRRPTESGIKNGISIEERTGNAGIYHVVVYNTAAQHFMIDNLDAILAVKHERAEMRGAPWTKEQDDCLIALYEKSLPMSEIAMALKRSISAVRSRLKRLGALDAQ</sequence>
<evidence type="ECO:0000313" key="1">
    <source>
        <dbReference type="EMBL" id="MBU5490047.1"/>
    </source>
</evidence>
<dbReference type="EMBL" id="JAHLQI010000002">
    <property type="protein sequence ID" value="MBU5490047.1"/>
    <property type="molecule type" value="Genomic_DNA"/>
</dbReference>
<organism evidence="1 2">
    <name type="scientific">Butyricicoccus intestinisimiae</name>
    <dbReference type="NCBI Taxonomy" id="2841509"/>
    <lineage>
        <taxon>Bacteria</taxon>
        <taxon>Bacillati</taxon>
        <taxon>Bacillota</taxon>
        <taxon>Clostridia</taxon>
        <taxon>Eubacteriales</taxon>
        <taxon>Butyricicoccaceae</taxon>
        <taxon>Butyricicoccus</taxon>
    </lineage>
</organism>
<dbReference type="RefSeq" id="WP_216469694.1">
    <property type="nucleotide sequence ID" value="NZ_JAHLQI010000002.1"/>
</dbReference>
<gene>
    <name evidence="1" type="ORF">KQI75_05345</name>
</gene>
<dbReference type="Proteomes" id="UP000783588">
    <property type="component" value="Unassembled WGS sequence"/>
</dbReference>
<protein>
    <submittedName>
        <fullName evidence="1">Uncharacterized protein</fullName>
    </submittedName>
</protein>
<comment type="caution">
    <text evidence="1">The sequence shown here is derived from an EMBL/GenBank/DDBJ whole genome shotgun (WGS) entry which is preliminary data.</text>
</comment>
<keyword evidence="2" id="KW-1185">Reference proteome</keyword>
<proteinExistence type="predicted"/>
<evidence type="ECO:0000313" key="2">
    <source>
        <dbReference type="Proteomes" id="UP000783588"/>
    </source>
</evidence>
<accession>A0ABS6ER61</accession>
<reference evidence="1 2" key="1">
    <citation type="submission" date="2021-06" db="EMBL/GenBank/DDBJ databases">
        <authorList>
            <person name="Sun Q."/>
            <person name="Li D."/>
        </authorList>
    </citation>
    <scope>NUCLEOTIDE SEQUENCE [LARGE SCALE GENOMIC DNA]</scope>
    <source>
        <strain evidence="1 2">MSJd-7</strain>
    </source>
</reference>
<name>A0ABS6ER61_9FIRM</name>